<proteinExistence type="predicted"/>
<organism evidence="1 2">
    <name type="scientific">Phellinidium pouzarii</name>
    <dbReference type="NCBI Taxonomy" id="167371"/>
    <lineage>
        <taxon>Eukaryota</taxon>
        <taxon>Fungi</taxon>
        <taxon>Dikarya</taxon>
        <taxon>Basidiomycota</taxon>
        <taxon>Agaricomycotina</taxon>
        <taxon>Agaricomycetes</taxon>
        <taxon>Hymenochaetales</taxon>
        <taxon>Hymenochaetaceae</taxon>
        <taxon>Phellinidium</taxon>
    </lineage>
</organism>
<name>A0A4S4LGF1_9AGAM</name>
<sequence>MAIAHSSRTMTLPVEIWREIIRLATTAPDSLSSSNLNAGEAMIEFNWPSNLPCRMPCPDSFSTKHALALTSYQFWQLSCEFLYETIYIRNVEHARYLASSPALQGALGKWTKNIIITPVFEDDISHTKFSPLAREFGNAVVRVLACCTKLQSVVVRADAVSKRLVLYEQWMKICSAVPQGVRHLDIDDDIFAPSRWEPFGKKK</sequence>
<dbReference type="AlphaFoldDB" id="A0A4S4LGF1"/>
<dbReference type="EMBL" id="SGPK01000083">
    <property type="protein sequence ID" value="THH08880.1"/>
    <property type="molecule type" value="Genomic_DNA"/>
</dbReference>
<dbReference type="OrthoDB" id="3224222at2759"/>
<gene>
    <name evidence="1" type="ORF">EW145_g2405</name>
</gene>
<accession>A0A4S4LGF1</accession>
<dbReference type="Proteomes" id="UP000308199">
    <property type="component" value="Unassembled WGS sequence"/>
</dbReference>
<keyword evidence="2" id="KW-1185">Reference proteome</keyword>
<evidence type="ECO:0000313" key="1">
    <source>
        <dbReference type="EMBL" id="THH08880.1"/>
    </source>
</evidence>
<protein>
    <submittedName>
        <fullName evidence="1">Uncharacterized protein</fullName>
    </submittedName>
</protein>
<reference evidence="1 2" key="1">
    <citation type="submission" date="2019-02" db="EMBL/GenBank/DDBJ databases">
        <title>Genome sequencing of the rare red list fungi Phellinidium pouzarii.</title>
        <authorList>
            <person name="Buettner E."/>
            <person name="Kellner H."/>
        </authorList>
    </citation>
    <scope>NUCLEOTIDE SEQUENCE [LARGE SCALE GENOMIC DNA]</scope>
    <source>
        <strain evidence="1 2">DSM 108285</strain>
    </source>
</reference>
<comment type="caution">
    <text evidence="1">The sequence shown here is derived from an EMBL/GenBank/DDBJ whole genome shotgun (WGS) entry which is preliminary data.</text>
</comment>
<evidence type="ECO:0000313" key="2">
    <source>
        <dbReference type="Proteomes" id="UP000308199"/>
    </source>
</evidence>